<dbReference type="Proteomes" id="UP000799750">
    <property type="component" value="Unassembled WGS sequence"/>
</dbReference>
<evidence type="ECO:0000313" key="4">
    <source>
        <dbReference type="Proteomes" id="UP000799750"/>
    </source>
</evidence>
<feature type="compositionally biased region" description="Acidic residues" evidence="1">
    <location>
        <begin position="393"/>
        <end position="403"/>
    </location>
</feature>
<dbReference type="Pfam" id="PF10021">
    <property type="entry name" value="PARG_cat_microb"/>
    <property type="match status" value="1"/>
</dbReference>
<feature type="region of interest" description="Disordered" evidence="1">
    <location>
        <begin position="46"/>
        <end position="73"/>
    </location>
</feature>
<feature type="compositionally biased region" description="Basic and acidic residues" evidence="1">
    <location>
        <begin position="64"/>
        <end position="73"/>
    </location>
</feature>
<sequence length="403" mass="44722">MGRTEPSAGIAPQAHRKDVRAKLAKAIINKTIPTIINKSARAAKGVNESTLVQDPGIPKSAQISKDKSKTKPREKIRIRILHTDTLTAAIHISAPLNPKDHSTHSNVTVLNMASPLRPGGGVLTGATSQEEFLCARTTLLPSLHERFYRLPTIGGVVSRDVLVFRGSGALDTPELPAKERWWVDVVSAGMLRFPDVVEEEVDGEMVKKYLSAKDRETAKKMIRAVMRMCVRTGRKKVVLGAWGCGAYGNPVMETAKAWREVLLGGEESWEPVEEVVFGILDRKMAGEFAGWFGEGVKVEDEEVPKVGKRLGQIDKDEELDEEEDKEELRVKIKEMEDRIERVHLPQLRVTLEGVLDGMRKQLANREGSHPDELDDTFSNGGDSSQDALHIEDDHEETDEESDN</sequence>
<dbReference type="PANTHER" id="PTHR35596:SF1">
    <property type="entry name" value="MICROBIAL-TYPE PARG CATALYTIC DOMAIN-CONTAINING PROTEIN"/>
    <property type="match status" value="1"/>
</dbReference>
<dbReference type="EMBL" id="MU004198">
    <property type="protein sequence ID" value="KAF2489823.1"/>
    <property type="molecule type" value="Genomic_DNA"/>
</dbReference>
<evidence type="ECO:0000256" key="1">
    <source>
        <dbReference type="SAM" id="MobiDB-lite"/>
    </source>
</evidence>
<evidence type="ECO:0000259" key="2">
    <source>
        <dbReference type="Pfam" id="PF10021"/>
    </source>
</evidence>
<organism evidence="3 4">
    <name type="scientific">Lophium mytilinum</name>
    <dbReference type="NCBI Taxonomy" id="390894"/>
    <lineage>
        <taxon>Eukaryota</taxon>
        <taxon>Fungi</taxon>
        <taxon>Dikarya</taxon>
        <taxon>Ascomycota</taxon>
        <taxon>Pezizomycotina</taxon>
        <taxon>Dothideomycetes</taxon>
        <taxon>Pleosporomycetidae</taxon>
        <taxon>Mytilinidiales</taxon>
        <taxon>Mytilinidiaceae</taxon>
        <taxon>Lophium</taxon>
    </lineage>
</organism>
<accession>A0A6A6QDU6</accession>
<dbReference type="InterPro" id="IPR012664">
    <property type="entry name" value="CHP02452"/>
</dbReference>
<feature type="compositionally biased region" description="Polar residues" evidence="1">
    <location>
        <begin position="376"/>
        <end position="386"/>
    </location>
</feature>
<feature type="region of interest" description="Disordered" evidence="1">
    <location>
        <begin position="360"/>
        <end position="403"/>
    </location>
</feature>
<dbReference type="PANTHER" id="PTHR35596">
    <property type="entry name" value="DUF2263 DOMAIN-CONTAINING PROTEIN"/>
    <property type="match status" value="1"/>
</dbReference>
<feature type="domain" description="Microbial-type PARG catalytic" evidence="2">
    <location>
        <begin position="55"/>
        <end position="149"/>
    </location>
</feature>
<protein>
    <recommendedName>
        <fullName evidence="2">Microbial-type PARG catalytic domain-containing protein</fullName>
    </recommendedName>
</protein>
<dbReference type="Gene3D" id="3.40.220.10">
    <property type="entry name" value="Leucine Aminopeptidase, subunit E, domain 1"/>
    <property type="match status" value="1"/>
</dbReference>
<dbReference type="InterPro" id="IPR043472">
    <property type="entry name" value="Macro_dom-like"/>
</dbReference>
<gene>
    <name evidence="3" type="ORF">BU16DRAFT_471320</name>
</gene>
<dbReference type="OrthoDB" id="9985428at2759"/>
<dbReference type="NCBIfam" id="TIGR02452">
    <property type="entry name" value="TIGR02452 family protein"/>
    <property type="match status" value="1"/>
</dbReference>
<dbReference type="SUPFAM" id="SSF52949">
    <property type="entry name" value="Macro domain-like"/>
    <property type="match status" value="1"/>
</dbReference>
<proteinExistence type="predicted"/>
<reference evidence="3" key="1">
    <citation type="journal article" date="2020" name="Stud. Mycol.">
        <title>101 Dothideomycetes genomes: a test case for predicting lifestyles and emergence of pathogens.</title>
        <authorList>
            <person name="Haridas S."/>
            <person name="Albert R."/>
            <person name="Binder M."/>
            <person name="Bloem J."/>
            <person name="Labutti K."/>
            <person name="Salamov A."/>
            <person name="Andreopoulos B."/>
            <person name="Baker S."/>
            <person name="Barry K."/>
            <person name="Bills G."/>
            <person name="Bluhm B."/>
            <person name="Cannon C."/>
            <person name="Castanera R."/>
            <person name="Culley D."/>
            <person name="Daum C."/>
            <person name="Ezra D."/>
            <person name="Gonzalez J."/>
            <person name="Henrissat B."/>
            <person name="Kuo A."/>
            <person name="Liang C."/>
            <person name="Lipzen A."/>
            <person name="Lutzoni F."/>
            <person name="Magnuson J."/>
            <person name="Mondo S."/>
            <person name="Nolan M."/>
            <person name="Ohm R."/>
            <person name="Pangilinan J."/>
            <person name="Park H.-J."/>
            <person name="Ramirez L."/>
            <person name="Alfaro M."/>
            <person name="Sun H."/>
            <person name="Tritt A."/>
            <person name="Yoshinaga Y."/>
            <person name="Zwiers L.-H."/>
            <person name="Turgeon B."/>
            <person name="Goodwin S."/>
            <person name="Spatafora J."/>
            <person name="Crous P."/>
            <person name="Grigoriev I."/>
        </authorList>
    </citation>
    <scope>NUCLEOTIDE SEQUENCE</scope>
    <source>
        <strain evidence="3">CBS 269.34</strain>
    </source>
</reference>
<keyword evidence="4" id="KW-1185">Reference proteome</keyword>
<dbReference type="InterPro" id="IPR019261">
    <property type="entry name" value="PARG_cat_microbial"/>
</dbReference>
<name>A0A6A6QDU6_9PEZI</name>
<evidence type="ECO:0000313" key="3">
    <source>
        <dbReference type="EMBL" id="KAF2489823.1"/>
    </source>
</evidence>
<dbReference type="AlphaFoldDB" id="A0A6A6QDU6"/>